<feature type="domain" description="DUF4142" evidence="1">
    <location>
        <begin position="54"/>
        <end position="189"/>
    </location>
</feature>
<organism evidence="2 3">
    <name type="scientific">Flaviaesturariibacter amylovorans</name>
    <dbReference type="NCBI Taxonomy" id="1084520"/>
    <lineage>
        <taxon>Bacteria</taxon>
        <taxon>Pseudomonadati</taxon>
        <taxon>Bacteroidota</taxon>
        <taxon>Chitinophagia</taxon>
        <taxon>Chitinophagales</taxon>
        <taxon>Chitinophagaceae</taxon>
        <taxon>Flaviaestuariibacter</taxon>
    </lineage>
</organism>
<dbReference type="Pfam" id="PF13628">
    <property type="entry name" value="DUF4142"/>
    <property type="match status" value="1"/>
</dbReference>
<dbReference type="Gene3D" id="1.20.1260.10">
    <property type="match status" value="1"/>
</dbReference>
<name>A0ABP8HU79_9BACT</name>
<dbReference type="PANTHER" id="PTHR38593:SF1">
    <property type="entry name" value="BLR2558 PROTEIN"/>
    <property type="match status" value="1"/>
</dbReference>
<evidence type="ECO:0000313" key="3">
    <source>
        <dbReference type="Proteomes" id="UP001501725"/>
    </source>
</evidence>
<dbReference type="InterPro" id="IPR025419">
    <property type="entry name" value="DUF4142"/>
</dbReference>
<reference evidence="3" key="1">
    <citation type="journal article" date="2019" name="Int. J. Syst. Evol. Microbiol.">
        <title>The Global Catalogue of Microorganisms (GCM) 10K type strain sequencing project: providing services to taxonomists for standard genome sequencing and annotation.</title>
        <authorList>
            <consortium name="The Broad Institute Genomics Platform"/>
            <consortium name="The Broad Institute Genome Sequencing Center for Infectious Disease"/>
            <person name="Wu L."/>
            <person name="Ma J."/>
        </authorList>
    </citation>
    <scope>NUCLEOTIDE SEQUENCE [LARGE SCALE GENOMIC DNA]</scope>
    <source>
        <strain evidence="3">JCM 17919</strain>
    </source>
</reference>
<evidence type="ECO:0000259" key="1">
    <source>
        <dbReference type="Pfam" id="PF13628"/>
    </source>
</evidence>
<dbReference type="Proteomes" id="UP001501725">
    <property type="component" value="Unassembled WGS sequence"/>
</dbReference>
<dbReference type="PANTHER" id="PTHR38593">
    <property type="entry name" value="BLR2558 PROTEIN"/>
    <property type="match status" value="1"/>
</dbReference>
<accession>A0ABP8HU79</accession>
<dbReference type="InterPro" id="IPR012347">
    <property type="entry name" value="Ferritin-like"/>
</dbReference>
<gene>
    <name evidence="2" type="ORF">GCM10023184_45860</name>
</gene>
<evidence type="ECO:0000313" key="2">
    <source>
        <dbReference type="EMBL" id="GAA4344499.1"/>
    </source>
</evidence>
<dbReference type="EMBL" id="BAABGY010000019">
    <property type="protein sequence ID" value="GAA4344499.1"/>
    <property type="molecule type" value="Genomic_DNA"/>
</dbReference>
<sequence>MAAALLCAGATVQAQGEMPDQVGNVPTEKFRKANEKGAQKVAEIKPDTDKASATDRELMERVAMGGMRQLLISQAVVARATNPTVKMLAQSEVDEQTGVSNKLKEIAAAAGVTLPAMPDATAQAITKQVEALSGTELDQLYLDESGVKGHEALQQTMTTVSARAKNKALRKLAEATLPVIKMHLEIAKAERAELNNGASR</sequence>
<protein>
    <recommendedName>
        <fullName evidence="1">DUF4142 domain-containing protein</fullName>
    </recommendedName>
</protein>
<comment type="caution">
    <text evidence="2">The sequence shown here is derived from an EMBL/GenBank/DDBJ whole genome shotgun (WGS) entry which is preliminary data.</text>
</comment>
<proteinExistence type="predicted"/>
<keyword evidence="3" id="KW-1185">Reference proteome</keyword>